<dbReference type="InterPro" id="IPR013342">
    <property type="entry name" value="Mandelate_racemase_C"/>
</dbReference>
<dbReference type="SFLD" id="SFLDS00001">
    <property type="entry name" value="Enolase"/>
    <property type="match status" value="1"/>
</dbReference>
<evidence type="ECO:0000256" key="5">
    <source>
        <dbReference type="ARBA" id="ARBA00011973"/>
    </source>
</evidence>
<keyword evidence="8" id="KW-0456">Lyase</keyword>
<proteinExistence type="inferred from homology"/>
<evidence type="ECO:0000256" key="1">
    <source>
        <dbReference type="ARBA" id="ARBA00001426"/>
    </source>
</evidence>
<feature type="domain" description="Mandelate racemase/muconate lactonizing enzyme C-terminal" evidence="9">
    <location>
        <begin position="180"/>
        <end position="274"/>
    </location>
</feature>
<evidence type="ECO:0000256" key="8">
    <source>
        <dbReference type="ARBA" id="ARBA00023239"/>
    </source>
</evidence>
<dbReference type="Pfam" id="PF13378">
    <property type="entry name" value="MR_MLE_C"/>
    <property type="match status" value="1"/>
</dbReference>
<evidence type="ECO:0000313" key="11">
    <source>
        <dbReference type="Proteomes" id="UP000597138"/>
    </source>
</evidence>
<dbReference type="SMART" id="SM00922">
    <property type="entry name" value="MR_MLE"/>
    <property type="match status" value="1"/>
</dbReference>
<dbReference type="SUPFAM" id="SSF54826">
    <property type="entry name" value="Enolase N-terminal domain-like"/>
    <property type="match status" value="1"/>
</dbReference>
<dbReference type="CDD" id="cd03323">
    <property type="entry name" value="D-glucarate_dehydratase"/>
    <property type="match status" value="1"/>
</dbReference>
<dbReference type="EC" id="4.2.1.40" evidence="5"/>
<evidence type="ECO:0000313" key="10">
    <source>
        <dbReference type="EMBL" id="GGD82749.1"/>
    </source>
</evidence>
<keyword evidence="7" id="KW-0460">Magnesium</keyword>
<accession>A0ABQ1RU48</accession>
<dbReference type="EMBL" id="BMEG01000007">
    <property type="protein sequence ID" value="GGD82749.1"/>
    <property type="molecule type" value="Genomic_DNA"/>
</dbReference>
<evidence type="ECO:0000256" key="2">
    <source>
        <dbReference type="ARBA" id="ARBA00001946"/>
    </source>
</evidence>
<evidence type="ECO:0000256" key="3">
    <source>
        <dbReference type="ARBA" id="ARBA00005183"/>
    </source>
</evidence>
<dbReference type="SUPFAM" id="SSF51604">
    <property type="entry name" value="Enolase C-terminal domain-like"/>
    <property type="match status" value="1"/>
</dbReference>
<dbReference type="InterPro" id="IPR034598">
    <property type="entry name" value="GlucD-like"/>
</dbReference>
<dbReference type="InterPro" id="IPR036849">
    <property type="entry name" value="Enolase-like_C_sf"/>
</dbReference>
<protein>
    <recommendedName>
        <fullName evidence="5">glucarate dehydratase</fullName>
        <ecNumber evidence="5">4.2.1.40</ecNumber>
    </recommendedName>
</protein>
<comment type="similarity">
    <text evidence="4">Belongs to the mandelate racemase/muconate lactonizing enzyme family. GlucD subfamily.</text>
</comment>
<evidence type="ECO:0000256" key="7">
    <source>
        <dbReference type="ARBA" id="ARBA00022842"/>
    </source>
</evidence>
<comment type="cofactor">
    <cofactor evidence="2">
        <name>Mg(2+)</name>
        <dbReference type="ChEBI" id="CHEBI:18420"/>
    </cofactor>
</comment>
<comment type="catalytic activity">
    <reaction evidence="1">
        <text>D-glucarate = 5-dehydro-4-deoxy-D-glucarate + H2O</text>
        <dbReference type="Rhea" id="RHEA:14573"/>
        <dbReference type="ChEBI" id="CHEBI:15377"/>
        <dbReference type="ChEBI" id="CHEBI:30612"/>
        <dbReference type="ChEBI" id="CHEBI:42819"/>
        <dbReference type="EC" id="4.2.1.40"/>
    </reaction>
</comment>
<dbReference type="InterPro" id="IPR029065">
    <property type="entry name" value="Enolase_C-like"/>
</dbReference>
<comment type="pathway">
    <text evidence="3">Carbohydrate acid metabolism; D-glucarate degradation; 2,5-dioxopentanoate from D-glucarate: step 1/2.</text>
</comment>
<dbReference type="Proteomes" id="UP000597138">
    <property type="component" value="Unassembled WGS sequence"/>
</dbReference>
<dbReference type="PANTHER" id="PTHR48080:SF4">
    <property type="entry name" value="GLUCARATE DEHYDRATASE"/>
    <property type="match status" value="1"/>
</dbReference>
<keyword evidence="11" id="KW-1185">Reference proteome</keyword>
<evidence type="ECO:0000256" key="6">
    <source>
        <dbReference type="ARBA" id="ARBA00022723"/>
    </source>
</evidence>
<keyword evidence="6" id="KW-0479">Metal-binding</keyword>
<evidence type="ECO:0000256" key="4">
    <source>
        <dbReference type="ARBA" id="ARBA00009938"/>
    </source>
</evidence>
<organism evidence="10 11">
    <name type="scientific">Caballeronia grimmiae</name>
    <dbReference type="NCBI Taxonomy" id="1071679"/>
    <lineage>
        <taxon>Bacteria</taxon>
        <taxon>Pseudomonadati</taxon>
        <taxon>Pseudomonadota</taxon>
        <taxon>Betaproteobacteria</taxon>
        <taxon>Burkholderiales</taxon>
        <taxon>Burkholderiaceae</taxon>
        <taxon>Caballeronia</taxon>
    </lineage>
</organism>
<dbReference type="InterPro" id="IPR029017">
    <property type="entry name" value="Enolase-like_N"/>
</dbReference>
<dbReference type="Gene3D" id="3.20.20.120">
    <property type="entry name" value="Enolase-like C-terminal domain"/>
    <property type="match status" value="1"/>
</dbReference>
<evidence type="ECO:0000259" key="9">
    <source>
        <dbReference type="SMART" id="SM00922"/>
    </source>
</evidence>
<comment type="caution">
    <text evidence="10">The sequence shown here is derived from an EMBL/GenBank/DDBJ whole genome shotgun (WGS) entry which is preliminary data.</text>
</comment>
<sequence>MFTGISDMTRDITITQVRITPIAFRDGPLLNAAGIHEPWALRAIVELETSDGRVGISETYGDEPMLRVLDQARSLAIGLSPFDLNAMEERVRATIKATPGAVEFELAPGSHAAKNAPKVISTLEVAMLDLQGQIVGAPVVDLLGGKVRDAVPYSAYLFFKYAEHIDRPYAPDAWGEGISPEQIVAQARRMIDLYGFQSIKLKGGVFEPSHEIACMKALAKAFPGMPLRLDPNANWTLKTSIEAAPELDEILEYYEDPCPGLEGMAELQKHTKLPLATNMVITTMDDFRRGCEMGSIRVLLSDHHYWGGLRATQTLARMCRLWGFGMSMHSNSHLGISLMAMTHVAASIPNLTYACDTHYPWQEEEIIKGGRVKFDNGAVRVPTTPGLGVELDREQLAVLHEQYLTCGVRNRDDLTQMRKYQPDFSGKNPRF</sequence>
<name>A0ABQ1RU48_9BURK</name>
<dbReference type="InterPro" id="IPR034593">
    <property type="entry name" value="DgoD-like"/>
</dbReference>
<dbReference type="SFLD" id="SFLDG00055">
    <property type="entry name" value="glucarate_dehydratase"/>
    <property type="match status" value="1"/>
</dbReference>
<dbReference type="PANTHER" id="PTHR48080">
    <property type="entry name" value="D-GALACTONATE DEHYDRATASE-RELATED"/>
    <property type="match status" value="1"/>
</dbReference>
<gene>
    <name evidence="10" type="ORF">GCM10010985_41520</name>
</gene>
<dbReference type="Gene3D" id="3.30.390.10">
    <property type="entry name" value="Enolase-like, N-terminal domain"/>
    <property type="match status" value="1"/>
</dbReference>
<reference evidence="11" key="1">
    <citation type="journal article" date="2019" name="Int. J. Syst. Evol. Microbiol.">
        <title>The Global Catalogue of Microorganisms (GCM) 10K type strain sequencing project: providing services to taxonomists for standard genome sequencing and annotation.</title>
        <authorList>
            <consortium name="The Broad Institute Genomics Platform"/>
            <consortium name="The Broad Institute Genome Sequencing Center for Infectious Disease"/>
            <person name="Wu L."/>
            <person name="Ma J."/>
        </authorList>
    </citation>
    <scope>NUCLEOTIDE SEQUENCE [LARGE SCALE GENOMIC DNA]</scope>
    <source>
        <strain evidence="11">CGMCC 1.11013</strain>
    </source>
</reference>